<reference evidence="16" key="1">
    <citation type="journal article" date="2019" name="Int. J. Syst. Evol. Microbiol.">
        <title>The Global Catalogue of Microorganisms (GCM) 10K type strain sequencing project: providing services to taxonomists for standard genome sequencing and annotation.</title>
        <authorList>
            <consortium name="The Broad Institute Genomics Platform"/>
            <consortium name="The Broad Institute Genome Sequencing Center for Infectious Disease"/>
            <person name="Wu L."/>
            <person name="Ma J."/>
        </authorList>
    </citation>
    <scope>NUCLEOTIDE SEQUENCE [LARGE SCALE GENOMIC DNA]</scope>
    <source>
        <strain evidence="16">CCUG 42722</strain>
    </source>
</reference>
<dbReference type="SMART" id="SM00388">
    <property type="entry name" value="HisKA"/>
    <property type="match status" value="1"/>
</dbReference>
<comment type="subcellular location">
    <subcellularLocation>
        <location evidence="2">Cell membrane</location>
    </subcellularLocation>
</comment>
<feature type="compositionally biased region" description="Polar residues" evidence="11">
    <location>
        <begin position="506"/>
        <end position="516"/>
    </location>
</feature>
<dbReference type="Proteomes" id="UP001596011">
    <property type="component" value="Unassembled WGS sequence"/>
</dbReference>
<dbReference type="CDD" id="cd00075">
    <property type="entry name" value="HATPase"/>
    <property type="match status" value="1"/>
</dbReference>
<dbReference type="InterPro" id="IPR036890">
    <property type="entry name" value="HATPase_C_sf"/>
</dbReference>
<dbReference type="SMART" id="SM00304">
    <property type="entry name" value="HAMP"/>
    <property type="match status" value="1"/>
</dbReference>
<dbReference type="InterPro" id="IPR003660">
    <property type="entry name" value="HAMP_dom"/>
</dbReference>
<evidence type="ECO:0000256" key="5">
    <source>
        <dbReference type="ARBA" id="ARBA00022679"/>
    </source>
</evidence>
<feature type="domain" description="Histidine kinase" evidence="13">
    <location>
        <begin position="291"/>
        <end position="503"/>
    </location>
</feature>
<keyword evidence="10 12" id="KW-0472">Membrane</keyword>
<keyword evidence="8 12" id="KW-1133">Transmembrane helix</keyword>
<protein>
    <recommendedName>
        <fullName evidence="3">histidine kinase</fullName>
        <ecNumber evidence="3">2.7.13.3</ecNumber>
    </recommendedName>
</protein>
<evidence type="ECO:0000256" key="3">
    <source>
        <dbReference type="ARBA" id="ARBA00012438"/>
    </source>
</evidence>
<dbReference type="SUPFAM" id="SSF55874">
    <property type="entry name" value="ATPase domain of HSP90 chaperone/DNA topoisomerase II/histidine kinase"/>
    <property type="match status" value="1"/>
</dbReference>
<evidence type="ECO:0000256" key="9">
    <source>
        <dbReference type="ARBA" id="ARBA00023012"/>
    </source>
</evidence>
<dbReference type="PROSITE" id="PS50109">
    <property type="entry name" value="HIS_KIN"/>
    <property type="match status" value="1"/>
</dbReference>
<dbReference type="Pfam" id="PF02518">
    <property type="entry name" value="HATPase_c"/>
    <property type="match status" value="1"/>
</dbReference>
<dbReference type="Gene3D" id="3.30.565.10">
    <property type="entry name" value="Histidine kinase-like ATPase, C-terminal domain"/>
    <property type="match status" value="1"/>
</dbReference>
<comment type="caution">
    <text evidence="15">The sequence shown here is derived from an EMBL/GenBank/DDBJ whole genome shotgun (WGS) entry which is preliminary data.</text>
</comment>
<dbReference type="SUPFAM" id="SSF47384">
    <property type="entry name" value="Homodimeric domain of signal transducing histidine kinase"/>
    <property type="match status" value="1"/>
</dbReference>
<evidence type="ECO:0000259" key="13">
    <source>
        <dbReference type="PROSITE" id="PS50109"/>
    </source>
</evidence>
<dbReference type="PRINTS" id="PR00344">
    <property type="entry name" value="BCTRLSENSOR"/>
</dbReference>
<comment type="catalytic activity">
    <reaction evidence="1">
        <text>ATP + protein L-histidine = ADP + protein N-phospho-L-histidine.</text>
        <dbReference type="EC" id="2.7.13.3"/>
    </reaction>
</comment>
<evidence type="ECO:0000256" key="7">
    <source>
        <dbReference type="ARBA" id="ARBA00022777"/>
    </source>
</evidence>
<evidence type="ECO:0000256" key="4">
    <source>
        <dbReference type="ARBA" id="ARBA00022553"/>
    </source>
</evidence>
<dbReference type="PROSITE" id="PS50885">
    <property type="entry name" value="HAMP"/>
    <property type="match status" value="1"/>
</dbReference>
<dbReference type="InterPro" id="IPR036097">
    <property type="entry name" value="HisK_dim/P_sf"/>
</dbReference>
<keyword evidence="5" id="KW-0808">Transferase</keyword>
<dbReference type="CDD" id="cd06225">
    <property type="entry name" value="HAMP"/>
    <property type="match status" value="1"/>
</dbReference>
<organism evidence="15 16">
    <name type="scientific">Promicromonospora alba</name>
    <dbReference type="NCBI Taxonomy" id="1616110"/>
    <lineage>
        <taxon>Bacteria</taxon>
        <taxon>Bacillati</taxon>
        <taxon>Actinomycetota</taxon>
        <taxon>Actinomycetes</taxon>
        <taxon>Micrococcales</taxon>
        <taxon>Promicromonosporaceae</taxon>
        <taxon>Promicromonospora</taxon>
    </lineage>
</organism>
<dbReference type="PANTHER" id="PTHR45436">
    <property type="entry name" value="SENSOR HISTIDINE KINASE YKOH"/>
    <property type="match status" value="1"/>
</dbReference>
<dbReference type="Gene3D" id="1.10.287.130">
    <property type="match status" value="1"/>
</dbReference>
<evidence type="ECO:0000256" key="8">
    <source>
        <dbReference type="ARBA" id="ARBA00022989"/>
    </source>
</evidence>
<keyword evidence="16" id="KW-1185">Reference proteome</keyword>
<gene>
    <name evidence="15" type="ORF">ACFO6V_22635</name>
</gene>
<sequence>MAGGDVAPPGRRGLLARRVQARVVRRGPRMSLRRPTVRAKVVTTVVAVTAIGLLATGVLTHAIQTQQIMEGISKDFDQEIDELKNLAEYGADPETGEKFRGAGRLMSVAMEQNVPGNYEIFAAYLDGKHQQTNPPGIGRVVADNAVVQEVVDGLTPQSSTTVQREIDTEIGRVWFVVVPVTVPDRQEVGAYVMASALDEALEAENAVMRTYAIVCCVALVLLGLFAWLVVSRLLRPLRQLSSTATRVTETDLSQRVPVATEDDLGELAGAFNTMLDRLSTAIETQRQFLDDAGHELRTPLTVLRGHLEVLDPDDPADVRETRDLLLDETSRMGQIVEELVLLAKAERADFVSTASLDLGRFTDDVHDKARALGARRWVVDARADAEVVADVHRLTQAVLQLADNAVKFSGPDDEVGIGTQVLDGPAGRQVRLWVRDTGPGVPPEEADRIFDRFARGSTTGGASGSGLGLAIVRAIAQGHGGDVVVERSDGGGARFVMTWPADGAASSATQAGTRSAATEEEAR</sequence>
<accession>A0ABV9HME3</accession>
<evidence type="ECO:0000256" key="6">
    <source>
        <dbReference type="ARBA" id="ARBA00022692"/>
    </source>
</evidence>
<dbReference type="EC" id="2.7.13.3" evidence="3"/>
<keyword evidence="7 15" id="KW-0418">Kinase</keyword>
<feature type="region of interest" description="Disordered" evidence="11">
    <location>
        <begin position="503"/>
        <end position="523"/>
    </location>
</feature>
<evidence type="ECO:0000256" key="1">
    <source>
        <dbReference type="ARBA" id="ARBA00000085"/>
    </source>
</evidence>
<evidence type="ECO:0000313" key="15">
    <source>
        <dbReference type="EMBL" id="MFC4631063.1"/>
    </source>
</evidence>
<dbReference type="GO" id="GO:0016301">
    <property type="term" value="F:kinase activity"/>
    <property type="evidence" value="ECO:0007669"/>
    <property type="project" value="UniProtKB-KW"/>
</dbReference>
<evidence type="ECO:0000256" key="10">
    <source>
        <dbReference type="ARBA" id="ARBA00023136"/>
    </source>
</evidence>
<dbReference type="InterPro" id="IPR050428">
    <property type="entry name" value="TCS_sensor_his_kinase"/>
</dbReference>
<dbReference type="EMBL" id="JBHSFI010000008">
    <property type="protein sequence ID" value="MFC4631063.1"/>
    <property type="molecule type" value="Genomic_DNA"/>
</dbReference>
<dbReference type="Pfam" id="PF00512">
    <property type="entry name" value="HisKA"/>
    <property type="match status" value="1"/>
</dbReference>
<name>A0ABV9HME3_9MICO</name>
<dbReference type="Pfam" id="PF00672">
    <property type="entry name" value="HAMP"/>
    <property type="match status" value="1"/>
</dbReference>
<dbReference type="InterPro" id="IPR005467">
    <property type="entry name" value="His_kinase_dom"/>
</dbReference>
<dbReference type="PANTHER" id="PTHR45436:SF5">
    <property type="entry name" value="SENSOR HISTIDINE KINASE TRCS"/>
    <property type="match status" value="1"/>
</dbReference>
<feature type="transmembrane region" description="Helical" evidence="12">
    <location>
        <begin position="39"/>
        <end position="59"/>
    </location>
</feature>
<feature type="transmembrane region" description="Helical" evidence="12">
    <location>
        <begin position="211"/>
        <end position="230"/>
    </location>
</feature>
<evidence type="ECO:0000256" key="11">
    <source>
        <dbReference type="SAM" id="MobiDB-lite"/>
    </source>
</evidence>
<evidence type="ECO:0000256" key="2">
    <source>
        <dbReference type="ARBA" id="ARBA00004236"/>
    </source>
</evidence>
<dbReference type="SMART" id="SM00387">
    <property type="entry name" value="HATPase_c"/>
    <property type="match status" value="1"/>
</dbReference>
<evidence type="ECO:0000259" key="14">
    <source>
        <dbReference type="PROSITE" id="PS50885"/>
    </source>
</evidence>
<proteinExistence type="predicted"/>
<evidence type="ECO:0000313" key="16">
    <source>
        <dbReference type="Proteomes" id="UP001596011"/>
    </source>
</evidence>
<keyword evidence="6 12" id="KW-0812">Transmembrane</keyword>
<dbReference type="InterPro" id="IPR003594">
    <property type="entry name" value="HATPase_dom"/>
</dbReference>
<keyword evidence="9" id="KW-0902">Two-component regulatory system</keyword>
<dbReference type="SUPFAM" id="SSF158472">
    <property type="entry name" value="HAMP domain-like"/>
    <property type="match status" value="1"/>
</dbReference>
<dbReference type="RefSeq" id="WP_377139755.1">
    <property type="nucleotide sequence ID" value="NZ_JBHSFI010000008.1"/>
</dbReference>
<dbReference type="InterPro" id="IPR003661">
    <property type="entry name" value="HisK_dim/P_dom"/>
</dbReference>
<keyword evidence="4" id="KW-0597">Phosphoprotein</keyword>
<feature type="domain" description="HAMP" evidence="14">
    <location>
        <begin position="231"/>
        <end position="283"/>
    </location>
</feature>
<dbReference type="Gene3D" id="6.10.340.10">
    <property type="match status" value="1"/>
</dbReference>
<dbReference type="CDD" id="cd00082">
    <property type="entry name" value="HisKA"/>
    <property type="match status" value="1"/>
</dbReference>
<evidence type="ECO:0000256" key="12">
    <source>
        <dbReference type="SAM" id="Phobius"/>
    </source>
</evidence>
<dbReference type="InterPro" id="IPR004358">
    <property type="entry name" value="Sig_transdc_His_kin-like_C"/>
</dbReference>